<reference evidence="2" key="1">
    <citation type="submission" date="2017-03" db="EMBL/GenBank/DDBJ databases">
        <title>Phytopthora megakarya and P. palmivora, two closely related causual agents of cacao black pod achieved similar genome size and gene model numbers by different mechanisms.</title>
        <authorList>
            <person name="Ali S."/>
            <person name="Shao J."/>
            <person name="Larry D.J."/>
            <person name="Kronmiller B."/>
            <person name="Shen D."/>
            <person name="Strem M.D."/>
            <person name="Melnick R.L."/>
            <person name="Guiltinan M.J."/>
            <person name="Tyler B.M."/>
            <person name="Meinhardt L.W."/>
            <person name="Bailey B.A."/>
        </authorList>
    </citation>
    <scope>NUCLEOTIDE SEQUENCE [LARGE SCALE GENOMIC DNA]</scope>
    <source>
        <strain evidence="2">zdho120</strain>
    </source>
</reference>
<evidence type="ECO:0000313" key="1">
    <source>
        <dbReference type="EMBL" id="OWZ06137.1"/>
    </source>
</evidence>
<dbReference type="Proteomes" id="UP000198211">
    <property type="component" value="Unassembled WGS sequence"/>
</dbReference>
<evidence type="ECO:0000313" key="2">
    <source>
        <dbReference type="Proteomes" id="UP000198211"/>
    </source>
</evidence>
<dbReference type="OrthoDB" id="113389at2759"/>
<proteinExistence type="predicted"/>
<organism evidence="1 2">
    <name type="scientific">Phytophthora megakarya</name>
    <dbReference type="NCBI Taxonomy" id="4795"/>
    <lineage>
        <taxon>Eukaryota</taxon>
        <taxon>Sar</taxon>
        <taxon>Stramenopiles</taxon>
        <taxon>Oomycota</taxon>
        <taxon>Peronosporomycetes</taxon>
        <taxon>Peronosporales</taxon>
        <taxon>Peronosporaceae</taxon>
        <taxon>Phytophthora</taxon>
    </lineage>
</organism>
<comment type="caution">
    <text evidence="1">The sequence shown here is derived from an EMBL/GenBank/DDBJ whole genome shotgun (WGS) entry which is preliminary data.</text>
</comment>
<accession>A0A225VMZ9</accession>
<gene>
    <name evidence="1" type="ORF">PHMEG_00021655</name>
</gene>
<sequence length="129" mass="14050">MYPSLQNVSGLHDILKLCVASLVKHSTYLLESSLSSESSWMDATGIPSRVELYKQLQEVQQSIDNLSPVLFEGVSTFIEAKGVAAGNITRELLESTIESLLKWTGLGNAATTYESSLPAQNKSITSTHF</sequence>
<name>A0A225VMZ9_9STRA</name>
<keyword evidence="2" id="KW-1185">Reference proteome</keyword>
<dbReference type="AlphaFoldDB" id="A0A225VMZ9"/>
<protein>
    <submittedName>
        <fullName evidence="1">Uncharacterized protein</fullName>
    </submittedName>
</protein>
<dbReference type="EMBL" id="NBNE01004097">
    <property type="protein sequence ID" value="OWZ06137.1"/>
    <property type="molecule type" value="Genomic_DNA"/>
</dbReference>